<protein>
    <recommendedName>
        <fullName evidence="15">Fe2OG dioxygenase domain-containing protein</fullName>
    </recommendedName>
</protein>
<keyword evidence="4" id="KW-0479">Metal-binding</keyword>
<dbReference type="GO" id="GO:0004656">
    <property type="term" value="F:procollagen-proline 4-dioxygenase activity"/>
    <property type="evidence" value="ECO:0007669"/>
    <property type="project" value="UniProtKB-EC"/>
</dbReference>
<evidence type="ECO:0000256" key="9">
    <source>
        <dbReference type="ARBA" id="ARBA00023136"/>
    </source>
</evidence>
<dbReference type="PANTHER" id="PTHR10869">
    <property type="entry name" value="PROLYL 4-HYDROXYLASE ALPHA SUBUNIT"/>
    <property type="match status" value="1"/>
</dbReference>
<dbReference type="GO" id="GO:0031418">
    <property type="term" value="F:L-ascorbic acid binding"/>
    <property type="evidence" value="ECO:0007669"/>
    <property type="project" value="InterPro"/>
</dbReference>
<dbReference type="PROSITE" id="PS51670">
    <property type="entry name" value="SHKT"/>
    <property type="match status" value="1"/>
</dbReference>
<evidence type="ECO:0000259" key="12">
    <source>
        <dbReference type="PROSITE" id="PS51670"/>
    </source>
</evidence>
<dbReference type="GO" id="GO:0005506">
    <property type="term" value="F:iron ion binding"/>
    <property type="evidence" value="ECO:0007669"/>
    <property type="project" value="InterPro"/>
</dbReference>
<evidence type="ECO:0000256" key="10">
    <source>
        <dbReference type="ARBA" id="ARBA00049169"/>
    </source>
</evidence>
<keyword evidence="3" id="KW-0812">Transmembrane</keyword>
<evidence type="ECO:0000259" key="11">
    <source>
        <dbReference type="PROSITE" id="PS51471"/>
    </source>
</evidence>
<name>E1ZSG4_CHLVA</name>
<evidence type="ECO:0000256" key="4">
    <source>
        <dbReference type="ARBA" id="ARBA00022723"/>
    </source>
</evidence>
<accession>E1ZSG4</accession>
<dbReference type="EMBL" id="GL433866">
    <property type="protein sequence ID" value="EFN51240.1"/>
    <property type="molecule type" value="Genomic_DNA"/>
</dbReference>
<organism evidence="14">
    <name type="scientific">Chlorella variabilis</name>
    <name type="common">Green alga</name>
    <dbReference type="NCBI Taxonomy" id="554065"/>
    <lineage>
        <taxon>Eukaryota</taxon>
        <taxon>Viridiplantae</taxon>
        <taxon>Chlorophyta</taxon>
        <taxon>core chlorophytes</taxon>
        <taxon>Trebouxiophyceae</taxon>
        <taxon>Chlorellales</taxon>
        <taxon>Chlorellaceae</taxon>
        <taxon>Chlorella clade</taxon>
        <taxon>Chlorella</taxon>
    </lineage>
</organism>
<dbReference type="InParanoid" id="E1ZSG4"/>
<comment type="subcellular location">
    <subcellularLocation>
        <location evidence="2">Endoplasmic reticulum membrane</location>
        <topology evidence="2">Single-pass type II membrane protein</topology>
    </subcellularLocation>
</comment>
<reference evidence="13 14" key="1">
    <citation type="journal article" date="2010" name="Plant Cell">
        <title>The Chlorella variabilis NC64A genome reveals adaptation to photosymbiosis, coevolution with viruses, and cryptic sex.</title>
        <authorList>
            <person name="Blanc G."/>
            <person name="Duncan G."/>
            <person name="Agarkova I."/>
            <person name="Borodovsky M."/>
            <person name="Gurnon J."/>
            <person name="Kuo A."/>
            <person name="Lindquist E."/>
            <person name="Lucas S."/>
            <person name="Pangilinan J."/>
            <person name="Polle J."/>
            <person name="Salamov A."/>
            <person name="Terry A."/>
            <person name="Yamada T."/>
            <person name="Dunigan D.D."/>
            <person name="Grigoriev I.V."/>
            <person name="Claverie J.M."/>
            <person name="Van Etten J.L."/>
        </authorList>
    </citation>
    <scope>NUCLEOTIDE SEQUENCE [LARGE SCALE GENOMIC DNA]</scope>
    <source>
        <strain evidence="13 14">NC64A</strain>
    </source>
</reference>
<evidence type="ECO:0000256" key="3">
    <source>
        <dbReference type="ARBA" id="ARBA00022692"/>
    </source>
</evidence>
<dbReference type="Gene3D" id="2.60.120.620">
    <property type="entry name" value="q2cbj1_9rhob like domain"/>
    <property type="match status" value="1"/>
</dbReference>
<dbReference type="Proteomes" id="UP000008141">
    <property type="component" value="Unassembled WGS sequence"/>
</dbReference>
<comment type="cofactor">
    <cofactor evidence="1">
        <name>L-ascorbate</name>
        <dbReference type="ChEBI" id="CHEBI:38290"/>
    </cofactor>
</comment>
<gene>
    <name evidence="13" type="ORF">CHLNCDRAFT_28187</name>
</gene>
<dbReference type="Pfam" id="PF13640">
    <property type="entry name" value="2OG-FeII_Oxy_3"/>
    <property type="match status" value="1"/>
</dbReference>
<evidence type="ECO:0000256" key="5">
    <source>
        <dbReference type="ARBA" id="ARBA00022964"/>
    </source>
</evidence>
<dbReference type="InterPro" id="IPR006620">
    <property type="entry name" value="Pro_4_hyd_alph"/>
</dbReference>
<sequence length="322" mass="35235">MHAVSLPTSTVRRRIELVSWKPRALLLHGFLAHSECDHMISLAEARLEPSKVVSRDGSGKLDSVRTRQGLSSSGTFLTKRQDSVVAGVEDRIELATHLPFSHSEQLQVLKYELGQKYSAHYDVHGSNEQAQLAIRRGEQGGSRYATMLMYLSDVEEGGETSFPHGRWIDEGAQAQPPYSECGSRGVAVKPRKGDAILFYSLKSDGQSKDFFSLHAGCPVAKGVKYSATAWIHVEPYSNTGPLHPGFCRDNNAKCPEWAALGECERNVVFMRGNGTYRGHCRLSCKVCQPCAANDEECLQSNLRPAERGALRQGAAGGMAAAK</sequence>
<keyword evidence="5" id="KW-0223">Dioxygenase</keyword>
<dbReference type="GeneID" id="17350742"/>
<dbReference type="InterPro" id="IPR005123">
    <property type="entry name" value="Oxoglu/Fe-dep_dioxygenase_dom"/>
</dbReference>
<dbReference type="GO" id="GO:0005789">
    <property type="term" value="C:endoplasmic reticulum membrane"/>
    <property type="evidence" value="ECO:0007669"/>
    <property type="project" value="UniProtKB-SubCell"/>
</dbReference>
<keyword evidence="8" id="KW-0408">Iron</keyword>
<evidence type="ECO:0000256" key="1">
    <source>
        <dbReference type="ARBA" id="ARBA00001961"/>
    </source>
</evidence>
<dbReference type="STRING" id="554065.E1ZSG4"/>
<keyword evidence="7" id="KW-0560">Oxidoreductase</keyword>
<evidence type="ECO:0000256" key="6">
    <source>
        <dbReference type="ARBA" id="ARBA00022989"/>
    </source>
</evidence>
<dbReference type="AlphaFoldDB" id="E1ZSG4"/>
<evidence type="ECO:0000256" key="2">
    <source>
        <dbReference type="ARBA" id="ARBA00004648"/>
    </source>
</evidence>
<keyword evidence="14" id="KW-1185">Reference proteome</keyword>
<keyword evidence="9" id="KW-0472">Membrane</keyword>
<feature type="domain" description="ShKT" evidence="12">
    <location>
        <begin position="247"/>
        <end position="287"/>
    </location>
</feature>
<dbReference type="InterPro" id="IPR044862">
    <property type="entry name" value="Pro_4_hyd_alph_FE2OG_OXY"/>
</dbReference>
<feature type="domain" description="Fe2OG dioxygenase" evidence="11">
    <location>
        <begin position="102"/>
        <end position="233"/>
    </location>
</feature>
<dbReference type="eggNOG" id="KOG1591">
    <property type="taxonomic scope" value="Eukaryota"/>
</dbReference>
<proteinExistence type="predicted"/>
<dbReference type="OMA" id="STHASCP"/>
<dbReference type="PANTHER" id="PTHR10869:SF246">
    <property type="entry name" value="TRANSMEMBRANE PROLYL 4-HYDROXYLASE"/>
    <property type="match status" value="1"/>
</dbReference>
<evidence type="ECO:0000256" key="8">
    <source>
        <dbReference type="ARBA" id="ARBA00023004"/>
    </source>
</evidence>
<dbReference type="RefSeq" id="XP_005843342.1">
    <property type="nucleotide sequence ID" value="XM_005843280.1"/>
</dbReference>
<evidence type="ECO:0000256" key="7">
    <source>
        <dbReference type="ARBA" id="ARBA00023002"/>
    </source>
</evidence>
<dbReference type="OrthoDB" id="509418at2759"/>
<dbReference type="InterPro" id="IPR045054">
    <property type="entry name" value="P4HA-like"/>
</dbReference>
<keyword evidence="6" id="KW-1133">Transmembrane helix</keyword>
<dbReference type="PROSITE" id="PS51471">
    <property type="entry name" value="FE2OG_OXY"/>
    <property type="match status" value="1"/>
</dbReference>
<evidence type="ECO:0000313" key="13">
    <source>
        <dbReference type="EMBL" id="EFN51240.1"/>
    </source>
</evidence>
<dbReference type="SMART" id="SM00254">
    <property type="entry name" value="ShKT"/>
    <property type="match status" value="1"/>
</dbReference>
<comment type="catalytic activity">
    <reaction evidence="10">
        <text>L-prolyl-[collagen] + 2-oxoglutarate + O2 = trans-4-hydroxy-L-prolyl-[collagen] + succinate + CO2</text>
        <dbReference type="Rhea" id="RHEA:18945"/>
        <dbReference type="Rhea" id="RHEA-COMP:11676"/>
        <dbReference type="Rhea" id="RHEA-COMP:11680"/>
        <dbReference type="ChEBI" id="CHEBI:15379"/>
        <dbReference type="ChEBI" id="CHEBI:16526"/>
        <dbReference type="ChEBI" id="CHEBI:16810"/>
        <dbReference type="ChEBI" id="CHEBI:30031"/>
        <dbReference type="ChEBI" id="CHEBI:50342"/>
        <dbReference type="ChEBI" id="CHEBI:61965"/>
        <dbReference type="EC" id="1.14.11.2"/>
    </reaction>
</comment>
<evidence type="ECO:0008006" key="15">
    <source>
        <dbReference type="Google" id="ProtNLM"/>
    </source>
</evidence>
<dbReference type="InterPro" id="IPR003582">
    <property type="entry name" value="ShKT_dom"/>
</dbReference>
<dbReference type="KEGG" id="cvr:CHLNCDRAFT_28187"/>
<dbReference type="Pfam" id="PF01549">
    <property type="entry name" value="ShK"/>
    <property type="match status" value="1"/>
</dbReference>
<dbReference type="SMART" id="SM00702">
    <property type="entry name" value="P4Hc"/>
    <property type="match status" value="1"/>
</dbReference>
<evidence type="ECO:0000313" key="14">
    <source>
        <dbReference type="Proteomes" id="UP000008141"/>
    </source>
</evidence>